<accession>A0ABW6AAU4</accession>
<organism evidence="2 3">
    <name type="scientific">Spirosoma flavum</name>
    <dbReference type="NCBI Taxonomy" id="2048557"/>
    <lineage>
        <taxon>Bacteria</taxon>
        <taxon>Pseudomonadati</taxon>
        <taxon>Bacteroidota</taxon>
        <taxon>Cytophagia</taxon>
        <taxon>Cytophagales</taxon>
        <taxon>Cytophagaceae</taxon>
        <taxon>Spirosoma</taxon>
    </lineage>
</organism>
<dbReference type="CDD" id="cd06433">
    <property type="entry name" value="GT_2_WfgS_like"/>
    <property type="match status" value="1"/>
</dbReference>
<evidence type="ECO:0000313" key="3">
    <source>
        <dbReference type="Proteomes" id="UP001597512"/>
    </source>
</evidence>
<reference evidence="3" key="1">
    <citation type="journal article" date="2019" name="Int. J. Syst. Evol. Microbiol.">
        <title>The Global Catalogue of Microorganisms (GCM) 10K type strain sequencing project: providing services to taxonomists for standard genome sequencing and annotation.</title>
        <authorList>
            <consortium name="The Broad Institute Genomics Platform"/>
            <consortium name="The Broad Institute Genome Sequencing Center for Infectious Disease"/>
            <person name="Wu L."/>
            <person name="Ma J."/>
        </authorList>
    </citation>
    <scope>NUCLEOTIDE SEQUENCE [LARGE SCALE GENOMIC DNA]</scope>
    <source>
        <strain evidence="3">KCTC 52490</strain>
    </source>
</reference>
<dbReference type="RefSeq" id="WP_381496722.1">
    <property type="nucleotide sequence ID" value="NZ_JBHUOM010000001.1"/>
</dbReference>
<dbReference type="EMBL" id="JBHUOM010000001">
    <property type="protein sequence ID" value="MFD2932526.1"/>
    <property type="molecule type" value="Genomic_DNA"/>
</dbReference>
<dbReference type="PANTHER" id="PTHR22916:SF3">
    <property type="entry name" value="UDP-GLCNAC:BETAGAL BETA-1,3-N-ACETYLGLUCOSAMINYLTRANSFERASE-LIKE PROTEIN 1"/>
    <property type="match status" value="1"/>
</dbReference>
<dbReference type="GO" id="GO:0016757">
    <property type="term" value="F:glycosyltransferase activity"/>
    <property type="evidence" value="ECO:0007669"/>
    <property type="project" value="UniProtKB-KW"/>
</dbReference>
<dbReference type="SUPFAM" id="SSF53448">
    <property type="entry name" value="Nucleotide-diphospho-sugar transferases"/>
    <property type="match status" value="1"/>
</dbReference>
<evidence type="ECO:0000313" key="2">
    <source>
        <dbReference type="EMBL" id="MFD2932526.1"/>
    </source>
</evidence>
<dbReference type="InterPro" id="IPR001173">
    <property type="entry name" value="Glyco_trans_2-like"/>
</dbReference>
<feature type="domain" description="Glycosyltransferase 2-like" evidence="1">
    <location>
        <begin position="5"/>
        <end position="125"/>
    </location>
</feature>
<protein>
    <submittedName>
        <fullName evidence="2">Glycosyltransferase family 2 protein</fullName>
        <ecNumber evidence="2">2.4.-.-</ecNumber>
    </submittedName>
</protein>
<dbReference type="Gene3D" id="3.90.550.10">
    <property type="entry name" value="Spore Coat Polysaccharide Biosynthesis Protein SpsA, Chain A"/>
    <property type="match status" value="1"/>
</dbReference>
<keyword evidence="3" id="KW-1185">Reference proteome</keyword>
<comment type="caution">
    <text evidence="2">The sequence shown here is derived from an EMBL/GenBank/DDBJ whole genome shotgun (WGS) entry which is preliminary data.</text>
</comment>
<dbReference type="Pfam" id="PF00535">
    <property type="entry name" value="Glycos_transf_2"/>
    <property type="match status" value="1"/>
</dbReference>
<proteinExistence type="predicted"/>
<sequence>MKTVTIITVCYNSENTIEQTIKSVLEQTYSNIEYILIDGKSTDDTLSIVKKYSIIHPNKVRYLSEPDTGIYNAMNKGIAMAKGELIGIINSDDWYDLTAVQIVVDAYNTHGPAVYHGIQRTYKDTLLVGLQCTNVSQLDKKMIEHPTCFVPKFYYEKYGPFDESYQYTGDYEFMLRLKKFGVKFILIENVLANFREGGASHNPKAVWENYRLWLKLGLMSNNQYLYRSIMDRVRLFLSR</sequence>
<gene>
    <name evidence="2" type="ORF">ACFS25_01965</name>
</gene>
<keyword evidence="2" id="KW-0328">Glycosyltransferase</keyword>
<evidence type="ECO:0000259" key="1">
    <source>
        <dbReference type="Pfam" id="PF00535"/>
    </source>
</evidence>
<dbReference type="Proteomes" id="UP001597512">
    <property type="component" value="Unassembled WGS sequence"/>
</dbReference>
<name>A0ABW6AAU4_9BACT</name>
<dbReference type="EC" id="2.4.-.-" evidence="2"/>
<dbReference type="PANTHER" id="PTHR22916">
    <property type="entry name" value="GLYCOSYLTRANSFERASE"/>
    <property type="match status" value="1"/>
</dbReference>
<keyword evidence="2" id="KW-0808">Transferase</keyword>
<dbReference type="InterPro" id="IPR029044">
    <property type="entry name" value="Nucleotide-diphossugar_trans"/>
</dbReference>